<evidence type="ECO:0008006" key="10">
    <source>
        <dbReference type="Google" id="ProtNLM"/>
    </source>
</evidence>
<dbReference type="InterPro" id="IPR011006">
    <property type="entry name" value="CheY-like_superfamily"/>
</dbReference>
<dbReference type="Gene3D" id="3.40.50.2300">
    <property type="match status" value="1"/>
</dbReference>
<dbReference type="EMBL" id="LAZR01001984">
    <property type="protein sequence ID" value="KKN36173.1"/>
    <property type="molecule type" value="Genomic_DNA"/>
</dbReference>
<dbReference type="SUPFAM" id="SSF52540">
    <property type="entry name" value="P-loop containing nucleoside triphosphate hydrolases"/>
    <property type="match status" value="1"/>
</dbReference>
<organism evidence="9">
    <name type="scientific">marine sediment metagenome</name>
    <dbReference type="NCBI Taxonomy" id="412755"/>
    <lineage>
        <taxon>unclassified sequences</taxon>
        <taxon>metagenomes</taxon>
        <taxon>ecological metagenomes</taxon>
    </lineage>
</organism>
<dbReference type="InterPro" id="IPR001789">
    <property type="entry name" value="Sig_transdc_resp-reg_receiver"/>
</dbReference>
<dbReference type="PROSITE" id="PS50045">
    <property type="entry name" value="SIGMA54_INTERACT_4"/>
    <property type="match status" value="1"/>
</dbReference>
<keyword evidence="6" id="KW-0804">Transcription</keyword>
<dbReference type="Pfam" id="PF02954">
    <property type="entry name" value="HTH_8"/>
    <property type="match status" value="1"/>
</dbReference>
<proteinExistence type="predicted"/>
<dbReference type="CDD" id="cd00009">
    <property type="entry name" value="AAA"/>
    <property type="match status" value="1"/>
</dbReference>
<dbReference type="Pfam" id="PF00158">
    <property type="entry name" value="Sigma54_activat"/>
    <property type="match status" value="1"/>
</dbReference>
<keyword evidence="3" id="KW-0067">ATP-binding</keyword>
<name>A0A0F9T3S4_9ZZZZ</name>
<evidence type="ECO:0000259" key="8">
    <source>
        <dbReference type="PROSITE" id="PS50110"/>
    </source>
</evidence>
<dbReference type="InterPro" id="IPR058031">
    <property type="entry name" value="AAA_lid_NorR"/>
</dbReference>
<dbReference type="GO" id="GO:0006355">
    <property type="term" value="P:regulation of DNA-templated transcription"/>
    <property type="evidence" value="ECO:0007669"/>
    <property type="project" value="InterPro"/>
</dbReference>
<evidence type="ECO:0000256" key="6">
    <source>
        <dbReference type="ARBA" id="ARBA00023163"/>
    </source>
</evidence>
<keyword evidence="1" id="KW-0597">Phosphoprotein</keyword>
<dbReference type="SMART" id="SM00448">
    <property type="entry name" value="REC"/>
    <property type="match status" value="1"/>
</dbReference>
<dbReference type="PANTHER" id="PTHR32071:SF21">
    <property type="entry name" value="TRANSCRIPTIONAL REGULATORY PROTEIN FLGR"/>
    <property type="match status" value="1"/>
</dbReference>
<dbReference type="AlphaFoldDB" id="A0A0F9T3S4"/>
<dbReference type="InterPro" id="IPR025944">
    <property type="entry name" value="Sigma_54_int_dom_CS"/>
</dbReference>
<reference evidence="9" key="1">
    <citation type="journal article" date="2015" name="Nature">
        <title>Complex archaea that bridge the gap between prokaryotes and eukaryotes.</title>
        <authorList>
            <person name="Spang A."/>
            <person name="Saw J.H."/>
            <person name="Jorgensen S.L."/>
            <person name="Zaremba-Niedzwiedzka K."/>
            <person name="Martijn J."/>
            <person name="Lind A.E."/>
            <person name="van Eijk R."/>
            <person name="Schleper C."/>
            <person name="Guy L."/>
            <person name="Ettema T.J."/>
        </authorList>
    </citation>
    <scope>NUCLEOTIDE SEQUENCE</scope>
</reference>
<evidence type="ECO:0000256" key="3">
    <source>
        <dbReference type="ARBA" id="ARBA00022840"/>
    </source>
</evidence>
<dbReference type="InterPro" id="IPR002078">
    <property type="entry name" value="Sigma_54_int"/>
</dbReference>
<dbReference type="InterPro" id="IPR009057">
    <property type="entry name" value="Homeodomain-like_sf"/>
</dbReference>
<feature type="domain" description="Sigma-54 factor interaction" evidence="7">
    <location>
        <begin position="128"/>
        <end position="357"/>
    </location>
</feature>
<evidence type="ECO:0000256" key="1">
    <source>
        <dbReference type="ARBA" id="ARBA00022553"/>
    </source>
</evidence>
<dbReference type="GO" id="GO:0000160">
    <property type="term" value="P:phosphorelay signal transduction system"/>
    <property type="evidence" value="ECO:0007669"/>
    <property type="project" value="InterPro"/>
</dbReference>
<dbReference type="InterPro" id="IPR025943">
    <property type="entry name" value="Sigma_54_int_dom_ATP-bd_2"/>
</dbReference>
<keyword evidence="4" id="KW-0805">Transcription regulation</keyword>
<dbReference type="Gene3D" id="3.40.50.300">
    <property type="entry name" value="P-loop containing nucleotide triphosphate hydrolases"/>
    <property type="match status" value="1"/>
</dbReference>
<dbReference type="GO" id="GO:0043565">
    <property type="term" value="F:sequence-specific DNA binding"/>
    <property type="evidence" value="ECO:0007669"/>
    <property type="project" value="InterPro"/>
</dbReference>
<dbReference type="FunFam" id="3.40.50.300:FF:000006">
    <property type="entry name" value="DNA-binding transcriptional regulator NtrC"/>
    <property type="match status" value="1"/>
</dbReference>
<dbReference type="Pfam" id="PF00072">
    <property type="entry name" value="Response_reg"/>
    <property type="match status" value="1"/>
</dbReference>
<comment type="caution">
    <text evidence="9">The sequence shown here is derived from an EMBL/GenBank/DDBJ whole genome shotgun (WGS) entry which is preliminary data.</text>
</comment>
<dbReference type="PROSITE" id="PS00688">
    <property type="entry name" value="SIGMA54_INTERACT_3"/>
    <property type="match status" value="1"/>
</dbReference>
<dbReference type="SMART" id="SM00382">
    <property type="entry name" value="AAA"/>
    <property type="match status" value="1"/>
</dbReference>
<accession>A0A0F9T3S4</accession>
<dbReference type="SUPFAM" id="SSF52172">
    <property type="entry name" value="CheY-like"/>
    <property type="match status" value="1"/>
</dbReference>
<dbReference type="SUPFAM" id="SSF46689">
    <property type="entry name" value="Homeodomain-like"/>
    <property type="match status" value="1"/>
</dbReference>
<dbReference type="PANTHER" id="PTHR32071">
    <property type="entry name" value="TRANSCRIPTIONAL REGULATORY PROTEIN"/>
    <property type="match status" value="1"/>
</dbReference>
<dbReference type="GO" id="GO:0005524">
    <property type="term" value="F:ATP binding"/>
    <property type="evidence" value="ECO:0007669"/>
    <property type="project" value="UniProtKB-KW"/>
</dbReference>
<dbReference type="PROSITE" id="PS50110">
    <property type="entry name" value="RESPONSE_REGULATORY"/>
    <property type="match status" value="1"/>
</dbReference>
<keyword evidence="2" id="KW-0547">Nucleotide-binding</keyword>
<sequence>MSNTILVVEDDAGLREALIDTLEMSGIECVAASSAEQAMILLKKDQFSLVVSDVQMGAMSGLDLLRSIKLNHPDLPVLMMTAYATIDDAVEAMRLGAIDYMAKPFAPEVLLNMVSRYLPEKAKETDGPIVADPTSIQLLELASKVARSDASVMVLGPSGSGKEVLARYIHDKSSRCNEPFVAINCAAIPENMLEATLFGYEKGAFTGAIQACPGKFEQAQGGTILLDEITEMDLGLQAKLLRVLQEREVERLGGRKTIQLDVRILATSNRDLKEAVSENQFREDLYYRLNVFPLMWRPLCQRPGDIIVLAKHLIERHISKSKEPMAYLDKAAEQKLLAHAWPGNVRELDNVIQRALILRSGDTINEHAIFIENLLSNNFVMEPSLAPAQTLSPTELAHADKGVDKSTLSSAYYDEKAPVEAEPKQGLLAADTGSYKDELKDKEHRIILETLARCQGKRKDVAETLGISPRTLRYKLAQMRDLGISLPA</sequence>
<dbReference type="InterPro" id="IPR027417">
    <property type="entry name" value="P-loop_NTPase"/>
</dbReference>
<dbReference type="Pfam" id="PF25601">
    <property type="entry name" value="AAA_lid_14"/>
    <property type="match status" value="1"/>
</dbReference>
<dbReference type="PROSITE" id="PS00676">
    <property type="entry name" value="SIGMA54_INTERACT_2"/>
    <property type="match status" value="1"/>
</dbReference>
<keyword evidence="5" id="KW-0238">DNA-binding</keyword>
<evidence type="ECO:0000256" key="5">
    <source>
        <dbReference type="ARBA" id="ARBA00023125"/>
    </source>
</evidence>
<dbReference type="InterPro" id="IPR003593">
    <property type="entry name" value="AAA+_ATPase"/>
</dbReference>
<dbReference type="Gene3D" id="1.10.10.60">
    <property type="entry name" value="Homeodomain-like"/>
    <property type="match status" value="1"/>
</dbReference>
<dbReference type="Gene3D" id="1.10.8.60">
    <property type="match status" value="1"/>
</dbReference>
<evidence type="ECO:0000259" key="7">
    <source>
        <dbReference type="PROSITE" id="PS50045"/>
    </source>
</evidence>
<gene>
    <name evidence="9" type="ORF">LCGC14_0776230</name>
</gene>
<feature type="domain" description="Response regulatory" evidence="8">
    <location>
        <begin position="4"/>
        <end position="118"/>
    </location>
</feature>
<dbReference type="InterPro" id="IPR002197">
    <property type="entry name" value="HTH_Fis"/>
</dbReference>
<evidence type="ECO:0000256" key="2">
    <source>
        <dbReference type="ARBA" id="ARBA00022741"/>
    </source>
</evidence>
<protein>
    <recommendedName>
        <fullName evidence="10">Sigma-54-dependent Fis family transcriptional regulator</fullName>
    </recommendedName>
</protein>
<evidence type="ECO:0000256" key="4">
    <source>
        <dbReference type="ARBA" id="ARBA00023015"/>
    </source>
</evidence>
<evidence type="ECO:0000313" key="9">
    <source>
        <dbReference type="EMBL" id="KKN36173.1"/>
    </source>
</evidence>
<dbReference type="FunFam" id="3.40.50.2300:FF:000018">
    <property type="entry name" value="DNA-binding transcriptional regulator NtrC"/>
    <property type="match status" value="1"/>
</dbReference>